<organism evidence="1 2">
    <name type="scientific">Kineococcus xinjiangensis</name>
    <dbReference type="NCBI Taxonomy" id="512762"/>
    <lineage>
        <taxon>Bacteria</taxon>
        <taxon>Bacillati</taxon>
        <taxon>Actinomycetota</taxon>
        <taxon>Actinomycetes</taxon>
        <taxon>Kineosporiales</taxon>
        <taxon>Kineosporiaceae</taxon>
        <taxon>Kineococcus</taxon>
    </lineage>
</organism>
<sequence>MTPRAAVVALGVAAELEATAGELDECLTCLVAAADEASASGVPVVLVAGLRVPDGACARLVHGWRDLTRPLDAVTFLDLAVCLPGARRWAVGAGLGAPAVRALPRHEVAVLTTECSTTVGTDWILGHLAHLADGPVASTAAVVPGDATSGGAFHARGANMAVRADAYLAAGGFPATDSGEAEVLWQALLSAGQRVCHAMTPVVTRRAASTARLPG</sequence>
<reference evidence="1 2" key="1">
    <citation type="submission" date="2018-02" db="EMBL/GenBank/DDBJ databases">
        <title>Genomic Encyclopedia of Archaeal and Bacterial Type Strains, Phase II (KMG-II): from individual species to whole genera.</title>
        <authorList>
            <person name="Goeker M."/>
        </authorList>
    </citation>
    <scope>NUCLEOTIDE SEQUENCE [LARGE SCALE GENOMIC DNA]</scope>
    <source>
        <strain evidence="1 2">DSM 22857</strain>
    </source>
</reference>
<dbReference type="InterPro" id="IPR029044">
    <property type="entry name" value="Nucleotide-diphossugar_trans"/>
</dbReference>
<dbReference type="SUPFAM" id="SSF53448">
    <property type="entry name" value="Nucleotide-diphospho-sugar transferases"/>
    <property type="match status" value="1"/>
</dbReference>
<evidence type="ECO:0000313" key="1">
    <source>
        <dbReference type="EMBL" id="PPK97439.1"/>
    </source>
</evidence>
<gene>
    <name evidence="1" type="ORF">CLV92_104260</name>
</gene>
<name>A0A2S6IT71_9ACTN</name>
<keyword evidence="2" id="KW-1185">Reference proteome</keyword>
<dbReference type="RefSeq" id="WP_104432237.1">
    <property type="nucleotide sequence ID" value="NZ_PTJD01000004.1"/>
</dbReference>
<dbReference type="AlphaFoldDB" id="A0A2S6IT71"/>
<dbReference type="Proteomes" id="UP000239485">
    <property type="component" value="Unassembled WGS sequence"/>
</dbReference>
<proteinExistence type="predicted"/>
<accession>A0A2S6IT71</accession>
<evidence type="ECO:0000313" key="2">
    <source>
        <dbReference type="Proteomes" id="UP000239485"/>
    </source>
</evidence>
<comment type="caution">
    <text evidence="1">The sequence shown here is derived from an EMBL/GenBank/DDBJ whole genome shotgun (WGS) entry which is preliminary data.</text>
</comment>
<dbReference type="OrthoDB" id="9777873at2"/>
<dbReference type="EMBL" id="PTJD01000004">
    <property type="protein sequence ID" value="PPK97439.1"/>
    <property type="molecule type" value="Genomic_DNA"/>
</dbReference>
<protein>
    <submittedName>
        <fullName evidence="1">Uncharacterized protein</fullName>
    </submittedName>
</protein>